<organism evidence="2 3">
    <name type="scientific">Panagrolaimus davidi</name>
    <dbReference type="NCBI Taxonomy" id="227884"/>
    <lineage>
        <taxon>Eukaryota</taxon>
        <taxon>Metazoa</taxon>
        <taxon>Ecdysozoa</taxon>
        <taxon>Nematoda</taxon>
        <taxon>Chromadorea</taxon>
        <taxon>Rhabditida</taxon>
        <taxon>Tylenchina</taxon>
        <taxon>Panagrolaimomorpha</taxon>
        <taxon>Panagrolaimoidea</taxon>
        <taxon>Panagrolaimidae</taxon>
        <taxon>Panagrolaimus</taxon>
    </lineage>
</organism>
<name>A0A914PMM2_9BILA</name>
<protein>
    <submittedName>
        <fullName evidence="3">Uncharacterized protein</fullName>
    </submittedName>
</protein>
<keyword evidence="1" id="KW-0732">Signal</keyword>
<keyword evidence="2" id="KW-1185">Reference proteome</keyword>
<accession>A0A914PMM2</accession>
<evidence type="ECO:0000313" key="3">
    <source>
        <dbReference type="WBParaSite" id="PDA_v2.g19736.t1"/>
    </source>
</evidence>
<feature type="signal peptide" evidence="1">
    <location>
        <begin position="1"/>
        <end position="21"/>
    </location>
</feature>
<dbReference type="AlphaFoldDB" id="A0A914PMM2"/>
<reference evidence="3" key="1">
    <citation type="submission" date="2022-11" db="UniProtKB">
        <authorList>
            <consortium name="WormBaseParasite"/>
        </authorList>
    </citation>
    <scope>IDENTIFICATION</scope>
</reference>
<sequence length="127" mass="13626">MALSVVIIVLLSVASHQIVDGCIPTPNIDDNVMFPLPTTMTPVVPVPCSQCLTPLKFLDICESIKIGTCSSENVIHVECVECTASTRNGDMGPFIPTMMASIDVICDNSGNYYFGTPNNVVTTIRCN</sequence>
<proteinExistence type="predicted"/>
<evidence type="ECO:0000256" key="1">
    <source>
        <dbReference type="SAM" id="SignalP"/>
    </source>
</evidence>
<evidence type="ECO:0000313" key="2">
    <source>
        <dbReference type="Proteomes" id="UP000887578"/>
    </source>
</evidence>
<feature type="chain" id="PRO_5037079590" evidence="1">
    <location>
        <begin position="22"/>
        <end position="127"/>
    </location>
</feature>
<dbReference type="Proteomes" id="UP000887578">
    <property type="component" value="Unplaced"/>
</dbReference>
<dbReference type="WBParaSite" id="PDA_v2.g19736.t1">
    <property type="protein sequence ID" value="PDA_v2.g19736.t1"/>
    <property type="gene ID" value="PDA_v2.g19736"/>
</dbReference>